<comment type="caution">
    <text evidence="2">The sequence shown here is derived from an EMBL/GenBank/DDBJ whole genome shotgun (WGS) entry which is preliminary data.</text>
</comment>
<accession>A0A426YLB1</accession>
<sequence>TEVSPHGFFSPRREKKLFFPARMRSRRLRQGGGDISAKEGDDRSGSSRESGIGSSTSPSSSLSSSPSSSSTDTVRATMVKIDRYISISGGNKVEIAPIDGTTQ</sequence>
<evidence type="ECO:0000256" key="1">
    <source>
        <dbReference type="SAM" id="MobiDB-lite"/>
    </source>
</evidence>
<protein>
    <submittedName>
        <fullName evidence="2">Uncharacterized protein</fullName>
    </submittedName>
</protein>
<dbReference type="EMBL" id="AMZH03011651">
    <property type="protein sequence ID" value="RRT52477.1"/>
    <property type="molecule type" value="Genomic_DNA"/>
</dbReference>
<organism evidence="2 3">
    <name type="scientific">Ensete ventricosum</name>
    <name type="common">Abyssinian banana</name>
    <name type="synonym">Musa ensete</name>
    <dbReference type="NCBI Taxonomy" id="4639"/>
    <lineage>
        <taxon>Eukaryota</taxon>
        <taxon>Viridiplantae</taxon>
        <taxon>Streptophyta</taxon>
        <taxon>Embryophyta</taxon>
        <taxon>Tracheophyta</taxon>
        <taxon>Spermatophyta</taxon>
        <taxon>Magnoliopsida</taxon>
        <taxon>Liliopsida</taxon>
        <taxon>Zingiberales</taxon>
        <taxon>Musaceae</taxon>
        <taxon>Ensete</taxon>
    </lineage>
</organism>
<gene>
    <name evidence="2" type="ORF">B296_00050441</name>
</gene>
<proteinExistence type="predicted"/>
<feature type="non-terminal residue" evidence="2">
    <location>
        <position position="1"/>
    </location>
</feature>
<dbReference type="AlphaFoldDB" id="A0A426YLB1"/>
<name>A0A426YLB1_ENSVE</name>
<feature type="compositionally biased region" description="Basic and acidic residues" evidence="1">
    <location>
        <begin position="36"/>
        <end position="46"/>
    </location>
</feature>
<reference evidence="2 3" key="1">
    <citation type="journal article" date="2014" name="Agronomy (Basel)">
        <title>A Draft Genome Sequence for Ensete ventricosum, the Drought-Tolerant Tree Against Hunger.</title>
        <authorList>
            <person name="Harrison J."/>
            <person name="Moore K.A."/>
            <person name="Paszkiewicz K."/>
            <person name="Jones T."/>
            <person name="Grant M."/>
            <person name="Ambacheew D."/>
            <person name="Muzemil S."/>
            <person name="Studholme D.J."/>
        </authorList>
    </citation>
    <scope>NUCLEOTIDE SEQUENCE [LARGE SCALE GENOMIC DNA]</scope>
</reference>
<feature type="compositionally biased region" description="Low complexity" evidence="1">
    <location>
        <begin position="47"/>
        <end position="70"/>
    </location>
</feature>
<evidence type="ECO:0000313" key="3">
    <source>
        <dbReference type="Proteomes" id="UP000287651"/>
    </source>
</evidence>
<evidence type="ECO:0000313" key="2">
    <source>
        <dbReference type="EMBL" id="RRT52477.1"/>
    </source>
</evidence>
<feature type="region of interest" description="Disordered" evidence="1">
    <location>
        <begin position="20"/>
        <end position="74"/>
    </location>
</feature>
<dbReference type="Proteomes" id="UP000287651">
    <property type="component" value="Unassembled WGS sequence"/>
</dbReference>